<keyword evidence="3 4" id="KW-0732">Signal</keyword>
<dbReference type="PANTHER" id="PTHR40088">
    <property type="entry name" value="PECTATE LYASE (EUROFUNG)"/>
    <property type="match status" value="1"/>
</dbReference>
<evidence type="ECO:0000256" key="3">
    <source>
        <dbReference type="ARBA" id="ARBA00022729"/>
    </source>
</evidence>
<dbReference type="RefSeq" id="WP_223546502.1">
    <property type="nucleotide sequence ID" value="NZ_CP083269.1"/>
</dbReference>
<protein>
    <submittedName>
        <fullName evidence="6">DUF1565 domain-containing protein</fullName>
    </submittedName>
</protein>
<dbReference type="AlphaFoldDB" id="A0ABD5KP14"/>
<dbReference type="InterPro" id="IPR052052">
    <property type="entry name" value="Polysaccharide_Lyase_9"/>
</dbReference>
<feature type="domain" description="DUF1565" evidence="5">
    <location>
        <begin position="49"/>
        <end position="88"/>
    </location>
</feature>
<feature type="signal peptide" evidence="4">
    <location>
        <begin position="1"/>
        <end position="31"/>
    </location>
</feature>
<feature type="chain" id="PRO_5044781133" evidence="4">
    <location>
        <begin position="32"/>
        <end position="138"/>
    </location>
</feature>
<evidence type="ECO:0000256" key="2">
    <source>
        <dbReference type="ARBA" id="ARBA00022525"/>
    </source>
</evidence>
<evidence type="ECO:0000259" key="5">
    <source>
        <dbReference type="Pfam" id="PF07602"/>
    </source>
</evidence>
<comment type="subcellular location">
    <subcellularLocation>
        <location evidence="1">Secreted</location>
    </subcellularLocation>
</comment>
<organism evidence="6 7">
    <name type="scientific">Priestia aryabhattai</name>
    <name type="common">Bacillus aryabhattai</name>
    <dbReference type="NCBI Taxonomy" id="412384"/>
    <lineage>
        <taxon>Bacteria</taxon>
        <taxon>Bacillati</taxon>
        <taxon>Bacillota</taxon>
        <taxon>Bacilli</taxon>
        <taxon>Bacillales</taxon>
        <taxon>Bacillaceae</taxon>
        <taxon>Priestia</taxon>
    </lineage>
</organism>
<evidence type="ECO:0000313" key="7">
    <source>
        <dbReference type="Proteomes" id="UP001418804"/>
    </source>
</evidence>
<reference evidence="6 7" key="2">
    <citation type="submission" date="2024-05" db="EMBL/GenBank/DDBJ databases">
        <authorList>
            <person name="Zheng X."/>
        </authorList>
    </citation>
    <scope>NUCLEOTIDE SEQUENCE [LARGE SCALE GENOMIC DNA]</scope>
    <source>
        <strain evidence="6 7">C4-10</strain>
    </source>
</reference>
<dbReference type="Gene3D" id="2.160.20.10">
    <property type="entry name" value="Single-stranded right-handed beta-helix, Pectin lyase-like"/>
    <property type="match status" value="1"/>
</dbReference>
<name>A0ABD5KP14_PRIAR</name>
<dbReference type="EMBL" id="JBDIVD010000001">
    <property type="protein sequence ID" value="MEN3152913.1"/>
    <property type="molecule type" value="Genomic_DNA"/>
</dbReference>
<accession>A0ABD5KP14</accession>
<dbReference type="Pfam" id="PF07602">
    <property type="entry name" value="DUF1565"/>
    <property type="match status" value="1"/>
</dbReference>
<dbReference type="InterPro" id="IPR011459">
    <property type="entry name" value="DUF1565"/>
</dbReference>
<sequence length="138" mass="15569">MKLINFKEYLIKKAVGIFLILLCCINQRVEAANQPSVGPIHHEIYVSPTGDDKNLGTKSKPFRTLRKASEAAQPGTTVYIRGGIYYEQLIISRSGTKQEPIIFRNYKSEKPLISGEKIKQSTQIDCFLINYLPVSAKH</sequence>
<keyword evidence="2" id="KW-0964">Secreted</keyword>
<dbReference type="InterPro" id="IPR012334">
    <property type="entry name" value="Pectin_lyas_fold"/>
</dbReference>
<comment type="caution">
    <text evidence="6">The sequence shown here is derived from an EMBL/GenBank/DDBJ whole genome shotgun (WGS) entry which is preliminary data.</text>
</comment>
<evidence type="ECO:0000313" key="6">
    <source>
        <dbReference type="EMBL" id="MEN3152913.1"/>
    </source>
</evidence>
<reference evidence="6 7" key="1">
    <citation type="submission" date="2024-05" db="EMBL/GenBank/DDBJ databases">
        <title>The mechanism of isolation and screening of efficient mineral weathering bacteria priestia aryabhattai c4-10 with weathered biotite.</title>
        <authorList>
            <person name="Yang S."/>
        </authorList>
    </citation>
    <scope>NUCLEOTIDE SEQUENCE [LARGE SCALE GENOMIC DNA]</scope>
    <source>
        <strain evidence="6 7">C4-10</strain>
    </source>
</reference>
<evidence type="ECO:0000256" key="1">
    <source>
        <dbReference type="ARBA" id="ARBA00004613"/>
    </source>
</evidence>
<evidence type="ECO:0000256" key="4">
    <source>
        <dbReference type="SAM" id="SignalP"/>
    </source>
</evidence>
<gene>
    <name evidence="6" type="ORF">ABDD91_08715</name>
</gene>
<dbReference type="PANTHER" id="PTHR40088:SF2">
    <property type="entry name" value="SECRETED SUGAR HYDROLASE"/>
    <property type="match status" value="1"/>
</dbReference>
<dbReference type="GO" id="GO:0005576">
    <property type="term" value="C:extracellular region"/>
    <property type="evidence" value="ECO:0007669"/>
    <property type="project" value="UniProtKB-SubCell"/>
</dbReference>
<dbReference type="SUPFAM" id="SSF51126">
    <property type="entry name" value="Pectin lyase-like"/>
    <property type="match status" value="1"/>
</dbReference>
<proteinExistence type="predicted"/>
<dbReference type="Proteomes" id="UP001418804">
    <property type="component" value="Unassembled WGS sequence"/>
</dbReference>
<dbReference type="InterPro" id="IPR011050">
    <property type="entry name" value="Pectin_lyase_fold/virulence"/>
</dbReference>